<dbReference type="Pfam" id="PF12796">
    <property type="entry name" value="Ank_2"/>
    <property type="match status" value="3"/>
</dbReference>
<evidence type="ECO:0000313" key="7">
    <source>
        <dbReference type="Proteomes" id="UP001147747"/>
    </source>
</evidence>
<dbReference type="SMART" id="SM00248">
    <property type="entry name" value="ANK"/>
    <property type="match status" value="7"/>
</dbReference>
<accession>A0A9W9WBS5</accession>
<dbReference type="PROSITE" id="PS50088">
    <property type="entry name" value="ANK_REPEAT"/>
    <property type="match status" value="7"/>
</dbReference>
<evidence type="ECO:0000256" key="4">
    <source>
        <dbReference type="SAM" id="MobiDB-lite"/>
    </source>
</evidence>
<reference evidence="6" key="2">
    <citation type="journal article" date="2023" name="IMA Fungus">
        <title>Comparative genomic study of the Penicillium genus elucidates a diverse pangenome and 15 lateral gene transfer events.</title>
        <authorList>
            <person name="Petersen C."/>
            <person name="Sorensen T."/>
            <person name="Nielsen M.R."/>
            <person name="Sondergaard T.E."/>
            <person name="Sorensen J.L."/>
            <person name="Fitzpatrick D.A."/>
            <person name="Frisvad J.C."/>
            <person name="Nielsen K.L."/>
        </authorList>
    </citation>
    <scope>NUCLEOTIDE SEQUENCE</scope>
    <source>
        <strain evidence="6">IBT 29677</strain>
    </source>
</reference>
<dbReference type="GeneID" id="81364853"/>
<evidence type="ECO:0000256" key="3">
    <source>
        <dbReference type="PROSITE-ProRule" id="PRU00023"/>
    </source>
</evidence>
<evidence type="ECO:0000256" key="1">
    <source>
        <dbReference type="ARBA" id="ARBA00022737"/>
    </source>
</evidence>
<keyword evidence="7" id="KW-1185">Reference proteome</keyword>
<evidence type="ECO:0000256" key="2">
    <source>
        <dbReference type="ARBA" id="ARBA00023043"/>
    </source>
</evidence>
<feature type="domain" description="Nephrocystin 3-like N-terminal" evidence="5">
    <location>
        <begin position="62"/>
        <end position="242"/>
    </location>
</feature>
<dbReference type="PROSITE" id="PS50297">
    <property type="entry name" value="ANK_REP_REGION"/>
    <property type="match status" value="5"/>
</dbReference>
<dbReference type="InterPro" id="IPR027417">
    <property type="entry name" value="P-loop_NTPase"/>
</dbReference>
<dbReference type="OrthoDB" id="194358at2759"/>
<dbReference type="PRINTS" id="PR01415">
    <property type="entry name" value="ANKYRIN"/>
</dbReference>
<dbReference type="InterPro" id="IPR002110">
    <property type="entry name" value="Ankyrin_rpt"/>
</dbReference>
<dbReference type="Pfam" id="PF24883">
    <property type="entry name" value="NPHP3_N"/>
    <property type="match status" value="1"/>
</dbReference>
<feature type="region of interest" description="Disordered" evidence="4">
    <location>
        <begin position="425"/>
        <end position="444"/>
    </location>
</feature>
<dbReference type="Pfam" id="PF13637">
    <property type="entry name" value="Ank_4"/>
    <property type="match status" value="1"/>
</dbReference>
<feature type="repeat" description="ANK" evidence="3">
    <location>
        <begin position="806"/>
        <end position="838"/>
    </location>
</feature>
<feature type="repeat" description="ANK" evidence="3">
    <location>
        <begin position="750"/>
        <end position="782"/>
    </location>
</feature>
<reference evidence="6" key="1">
    <citation type="submission" date="2022-12" db="EMBL/GenBank/DDBJ databases">
        <authorList>
            <person name="Petersen C."/>
        </authorList>
    </citation>
    <scope>NUCLEOTIDE SEQUENCE</scope>
    <source>
        <strain evidence="6">IBT 29677</strain>
    </source>
</reference>
<dbReference type="Proteomes" id="UP001147747">
    <property type="component" value="Unassembled WGS sequence"/>
</dbReference>
<evidence type="ECO:0000259" key="5">
    <source>
        <dbReference type="Pfam" id="PF24883"/>
    </source>
</evidence>
<dbReference type="SUPFAM" id="SSF48403">
    <property type="entry name" value="Ankyrin repeat"/>
    <property type="match status" value="1"/>
</dbReference>
<dbReference type="RefSeq" id="XP_056494455.1">
    <property type="nucleotide sequence ID" value="XM_056625873.1"/>
</dbReference>
<dbReference type="Gene3D" id="1.25.40.20">
    <property type="entry name" value="Ankyrin repeat-containing domain"/>
    <property type="match status" value="3"/>
</dbReference>
<feature type="repeat" description="ANK" evidence="3">
    <location>
        <begin position="834"/>
        <end position="866"/>
    </location>
</feature>
<feature type="repeat" description="ANK" evidence="3">
    <location>
        <begin position="862"/>
        <end position="890"/>
    </location>
</feature>
<protein>
    <submittedName>
        <fullName evidence="6">Pfs NACHT and ankyrin domain protein</fullName>
    </submittedName>
</protein>
<dbReference type="PANTHER" id="PTHR24198">
    <property type="entry name" value="ANKYRIN REPEAT AND PROTEIN KINASE DOMAIN-CONTAINING PROTEIN"/>
    <property type="match status" value="1"/>
</dbReference>
<dbReference type="InterPro" id="IPR036770">
    <property type="entry name" value="Ankyrin_rpt-contain_sf"/>
</dbReference>
<organism evidence="6 7">
    <name type="scientific">Penicillium cosmopolitanum</name>
    <dbReference type="NCBI Taxonomy" id="1131564"/>
    <lineage>
        <taxon>Eukaryota</taxon>
        <taxon>Fungi</taxon>
        <taxon>Dikarya</taxon>
        <taxon>Ascomycota</taxon>
        <taxon>Pezizomycotina</taxon>
        <taxon>Eurotiomycetes</taxon>
        <taxon>Eurotiomycetidae</taxon>
        <taxon>Eurotiales</taxon>
        <taxon>Aspergillaceae</taxon>
        <taxon>Penicillium</taxon>
    </lineage>
</organism>
<keyword evidence="2 3" id="KW-0040">ANK repeat</keyword>
<sequence length="971" mass="109214">MNFGDHNAALQVGVNYGSITTAHAPKSLNNADDRSHRERALDSLRFEQIDARKKDIKKASKETCTWLLGHQGYEAWLDPEKLSEHHGILWISGKPGAGKSTIMKFAYLDMKDRFKTSQERTVIASFFFNARGEDLEKSVCGLYRSLLIQILQGFPDIRKVLDNEELISPSRDRDIGCPPLNALKELLSSAMSFLGQRSLTCFIDALDECDESDIVEMVEHFEDLAEQAYHQNSTFRICYSSRHYPHINIGHGIRFTLEHQMGHIRDLEVYVSDRLKIGNSELCRELKQKLLEKADGVFLWVVLVVEILNKECRRGGFNLRRRLEEMPTNLSHLFKDILLRDTENPEELLLCILWILYSKRPLRPNEFYHALWSGLAMRKHDLVDEKLPDILSRASTLAENTSMSSEELDKVSIYVTSSSKGLAEVSSTHRLTPASPRTPIGHSRFSPGRNDVRVQFIHESVRDYLLKDKGLEDLWPSVILGEEGRAHDMLKKCCRFYMDHVEGTEDRSEIELLRSFGPGNLRGQFPLPSPKLASRKDRETMTFTERYAFLDYATDYILFHAEAAAPSVPQDDFLSLFPLSYWIRVRSFYQTRSVLQRTQPTYPLDTLFHVFARNGLPNLTRTRRKRDQNVHVLGGDQNNTYPFFVALAYGYKDTAVALLNLPDCIYKGADILEGFSHGQAYRDERPFKDRTPLSWAAEVGRLEIVKLLLVENSIPVNPAKKGQKSALARAVENGHKNVSALLLENGANVKHSEPLLKAIEIGREDIVSLLLESGADINRWDPLSRASELGHEGIVRLLLKKGVDVHHGSPVKSAVRGGHAAIVKLLLENNADANKSSPLECACQLGLATIVGLLIENGANVNNVAPLRIASRRGHHAIMRILIQKGADVNQGGLLADASKIGCKTTVEILLSNGANVNAQDEQGNTALHQAAYRHDHALAKLLVAHGANFDQEDRSGTTPHDVMYLTTRRD</sequence>
<dbReference type="EMBL" id="JAPZBU010000003">
    <property type="protein sequence ID" value="KAJ5414609.1"/>
    <property type="molecule type" value="Genomic_DNA"/>
</dbReference>
<feature type="repeat" description="ANK" evidence="3">
    <location>
        <begin position="778"/>
        <end position="810"/>
    </location>
</feature>
<name>A0A9W9WBS5_9EURO</name>
<gene>
    <name evidence="6" type="ORF">N7509_001236</name>
</gene>
<keyword evidence="1" id="KW-0677">Repeat</keyword>
<proteinExistence type="predicted"/>
<dbReference type="AlphaFoldDB" id="A0A9W9WBS5"/>
<dbReference type="SUPFAM" id="SSF52540">
    <property type="entry name" value="P-loop containing nucleoside triphosphate hydrolases"/>
    <property type="match status" value="1"/>
</dbReference>
<dbReference type="Gene3D" id="3.40.50.300">
    <property type="entry name" value="P-loop containing nucleotide triphosphate hydrolases"/>
    <property type="match status" value="1"/>
</dbReference>
<dbReference type="InterPro" id="IPR056884">
    <property type="entry name" value="NPHP3-like_N"/>
</dbReference>
<feature type="repeat" description="ANK" evidence="3">
    <location>
        <begin position="923"/>
        <end position="955"/>
    </location>
</feature>
<evidence type="ECO:0000313" key="6">
    <source>
        <dbReference type="EMBL" id="KAJ5414609.1"/>
    </source>
</evidence>
<comment type="caution">
    <text evidence="6">The sequence shown here is derived from an EMBL/GenBank/DDBJ whole genome shotgun (WGS) entry which is preliminary data.</text>
</comment>
<dbReference type="PANTHER" id="PTHR24198:SF165">
    <property type="entry name" value="ANKYRIN REPEAT-CONTAINING PROTEIN-RELATED"/>
    <property type="match status" value="1"/>
</dbReference>
<feature type="repeat" description="ANK" evidence="3">
    <location>
        <begin position="722"/>
        <end position="754"/>
    </location>
</feature>